<dbReference type="Pfam" id="PF20240">
    <property type="entry name" value="DUF6597"/>
    <property type="match status" value="1"/>
</dbReference>
<evidence type="ECO:0000256" key="1">
    <source>
        <dbReference type="ARBA" id="ARBA00023015"/>
    </source>
</evidence>
<reference evidence="5 6" key="1">
    <citation type="submission" date="2024-03" db="EMBL/GenBank/DDBJ databases">
        <title>Aquirufa genome sequencing.</title>
        <authorList>
            <person name="Pitt A."/>
            <person name="Hahn M.W."/>
        </authorList>
    </citation>
    <scope>NUCLEOTIDE SEQUENCE [LARGE SCALE GENOMIC DNA]</scope>
    <source>
        <strain evidence="5 6">OSTEICH-129V</strain>
    </source>
</reference>
<comment type="caution">
    <text evidence="5">The sequence shown here is derived from an EMBL/GenBank/DDBJ whole genome shotgun (WGS) entry which is preliminary data.</text>
</comment>
<dbReference type="InterPro" id="IPR046532">
    <property type="entry name" value="DUF6597"/>
</dbReference>
<gene>
    <name evidence="5" type="ORF">U0R10_04150</name>
</gene>
<dbReference type="PANTHER" id="PTHR43280:SF2">
    <property type="entry name" value="HTH-TYPE TRANSCRIPTIONAL REGULATOR EXSA"/>
    <property type="match status" value="1"/>
</dbReference>
<evidence type="ECO:0000256" key="2">
    <source>
        <dbReference type="ARBA" id="ARBA00023125"/>
    </source>
</evidence>
<dbReference type="SUPFAM" id="SSF46689">
    <property type="entry name" value="Homeodomain-like"/>
    <property type="match status" value="1"/>
</dbReference>
<accession>A0ABW6DIJ4</accession>
<dbReference type="PROSITE" id="PS01124">
    <property type="entry name" value="HTH_ARAC_FAMILY_2"/>
    <property type="match status" value="1"/>
</dbReference>
<dbReference type="EMBL" id="JBBKXZ010000001">
    <property type="protein sequence ID" value="MFD3393804.1"/>
    <property type="molecule type" value="Genomic_DNA"/>
</dbReference>
<keyword evidence="2" id="KW-0238">DNA-binding</keyword>
<dbReference type="SMART" id="SM00342">
    <property type="entry name" value="HTH_ARAC"/>
    <property type="match status" value="1"/>
</dbReference>
<dbReference type="Pfam" id="PF12833">
    <property type="entry name" value="HTH_18"/>
    <property type="match status" value="1"/>
</dbReference>
<name>A0ABW6DIJ4_9BACT</name>
<keyword evidence="3" id="KW-0804">Transcription</keyword>
<keyword evidence="6" id="KW-1185">Reference proteome</keyword>
<dbReference type="InterPro" id="IPR009057">
    <property type="entry name" value="Homeodomain-like_sf"/>
</dbReference>
<organism evidence="5 6">
    <name type="scientific">Aquirufa avitistagni</name>
    <dbReference type="NCBI Taxonomy" id="3104728"/>
    <lineage>
        <taxon>Bacteria</taxon>
        <taxon>Pseudomonadati</taxon>
        <taxon>Bacteroidota</taxon>
        <taxon>Cytophagia</taxon>
        <taxon>Cytophagales</taxon>
        <taxon>Flectobacillaceae</taxon>
        <taxon>Aquirufa</taxon>
    </lineage>
</organism>
<sequence length="286" mass="33315">MFIHYQKPIASLEPYIDHLWEKSVSTLSDIPYEIETIFPEDQLNITFTLGSPYYRAQKDPAKFEEINTHVVEALHTIPSYYKHALGNHIFGIKFKIGGLFPFVGSSFKQIVNTTILLNDFLPVHSDVIEQIIHADSFEKRCDQFQNFLINLLVPKRKEKLDRLNDYLNKEEEFSQLNDSAYKTLMRLFIEVTGITPKEYIQIKRINKSLSQISQKKDVKSHELADMLGFYDSAHFTNEFKKYTGKTPKGFKSEISSTVSSEIVQEFRQYISPEHLLFYTSKVHAQK</sequence>
<keyword evidence="1" id="KW-0805">Transcription regulation</keyword>
<dbReference type="Gene3D" id="1.10.10.60">
    <property type="entry name" value="Homeodomain-like"/>
    <property type="match status" value="1"/>
</dbReference>
<proteinExistence type="predicted"/>
<dbReference type="RefSeq" id="WP_377982687.1">
    <property type="nucleotide sequence ID" value="NZ_JBBKXZ010000001.1"/>
</dbReference>
<evidence type="ECO:0000256" key="3">
    <source>
        <dbReference type="ARBA" id="ARBA00023163"/>
    </source>
</evidence>
<protein>
    <submittedName>
        <fullName evidence="5">AraC family transcriptional regulator</fullName>
    </submittedName>
</protein>
<evidence type="ECO:0000313" key="5">
    <source>
        <dbReference type="EMBL" id="MFD3393804.1"/>
    </source>
</evidence>
<evidence type="ECO:0000313" key="6">
    <source>
        <dbReference type="Proteomes" id="UP001598138"/>
    </source>
</evidence>
<feature type="domain" description="HTH araC/xylS-type" evidence="4">
    <location>
        <begin position="182"/>
        <end position="253"/>
    </location>
</feature>
<evidence type="ECO:0000259" key="4">
    <source>
        <dbReference type="PROSITE" id="PS01124"/>
    </source>
</evidence>
<dbReference type="Proteomes" id="UP001598138">
    <property type="component" value="Unassembled WGS sequence"/>
</dbReference>
<dbReference type="InterPro" id="IPR018060">
    <property type="entry name" value="HTH_AraC"/>
</dbReference>
<dbReference type="PANTHER" id="PTHR43280">
    <property type="entry name" value="ARAC-FAMILY TRANSCRIPTIONAL REGULATOR"/>
    <property type="match status" value="1"/>
</dbReference>